<dbReference type="EMBL" id="BBWV01000003">
    <property type="protein sequence ID" value="GAO44138.1"/>
    <property type="molecule type" value="Genomic_DNA"/>
</dbReference>
<evidence type="ECO:0000313" key="16">
    <source>
        <dbReference type="EMBL" id="GAO44138.1"/>
    </source>
</evidence>
<comment type="subunit">
    <text evidence="12">Homotetramer; dimer of dimers.</text>
</comment>
<feature type="active site" description="Schiff-base intermediate with substrate" evidence="12 14">
    <location>
        <position position="167"/>
    </location>
</feature>
<evidence type="ECO:0000256" key="8">
    <source>
        <dbReference type="ARBA" id="ARBA00023154"/>
    </source>
</evidence>
<evidence type="ECO:0000313" key="17">
    <source>
        <dbReference type="Proteomes" id="UP000033121"/>
    </source>
</evidence>
<dbReference type="InterPro" id="IPR020625">
    <property type="entry name" value="Schiff_base-form_aldolases_AS"/>
</dbReference>
<dbReference type="STRING" id="1220578.FPE01S_03_01760"/>
<keyword evidence="8 12" id="KW-0457">Lysine biosynthesis</keyword>
<evidence type="ECO:0000256" key="12">
    <source>
        <dbReference type="HAMAP-Rule" id="MF_00418"/>
    </source>
</evidence>
<evidence type="ECO:0000256" key="10">
    <source>
        <dbReference type="ARBA" id="ARBA00023270"/>
    </source>
</evidence>
<dbReference type="InterPro" id="IPR013785">
    <property type="entry name" value="Aldolase_TIM"/>
</dbReference>
<evidence type="ECO:0000256" key="6">
    <source>
        <dbReference type="ARBA" id="ARBA00022605"/>
    </source>
</evidence>
<evidence type="ECO:0000256" key="13">
    <source>
        <dbReference type="PIRNR" id="PIRNR001365"/>
    </source>
</evidence>
<evidence type="ECO:0000256" key="9">
    <source>
        <dbReference type="ARBA" id="ARBA00023239"/>
    </source>
</evidence>
<dbReference type="InterPro" id="IPR005263">
    <property type="entry name" value="DapA"/>
</dbReference>
<dbReference type="EC" id="4.3.3.7" evidence="4 12"/>
<dbReference type="SUPFAM" id="SSF51569">
    <property type="entry name" value="Aldolase"/>
    <property type="match status" value="1"/>
</dbReference>
<evidence type="ECO:0000256" key="1">
    <source>
        <dbReference type="ARBA" id="ARBA00003294"/>
    </source>
</evidence>
<dbReference type="InterPro" id="IPR002220">
    <property type="entry name" value="DapA-like"/>
</dbReference>
<keyword evidence="5 12" id="KW-0963">Cytoplasm</keyword>
<dbReference type="Pfam" id="PF00701">
    <property type="entry name" value="DHDPS"/>
    <property type="match status" value="1"/>
</dbReference>
<reference evidence="16 17" key="1">
    <citation type="submission" date="2015-04" db="EMBL/GenBank/DDBJ databases">
        <title>Whole genome shotgun sequence of Flavihumibacter petaseus NBRC 106054.</title>
        <authorList>
            <person name="Miyazawa S."/>
            <person name="Hosoyama A."/>
            <person name="Hashimoto M."/>
            <person name="Noguchi M."/>
            <person name="Tsuchikane K."/>
            <person name="Ohji S."/>
            <person name="Yamazoe A."/>
            <person name="Ichikawa N."/>
            <person name="Kimura A."/>
            <person name="Fujita N."/>
        </authorList>
    </citation>
    <scope>NUCLEOTIDE SEQUENCE [LARGE SCALE GENOMIC DNA]</scope>
    <source>
        <strain evidence="16 17">NBRC 106054</strain>
    </source>
</reference>
<dbReference type="NCBIfam" id="TIGR00674">
    <property type="entry name" value="dapA"/>
    <property type="match status" value="1"/>
</dbReference>
<keyword evidence="9 12" id="KW-0456">Lyase</keyword>
<proteinExistence type="inferred from homology"/>
<dbReference type="PROSITE" id="PS00666">
    <property type="entry name" value="DHDPS_2"/>
    <property type="match status" value="1"/>
</dbReference>
<protein>
    <recommendedName>
        <fullName evidence="4 12">4-hydroxy-tetrahydrodipicolinate synthase</fullName>
        <shortName evidence="12">HTPA synthase</shortName>
        <ecNumber evidence="4 12">4.3.3.7</ecNumber>
    </recommendedName>
</protein>
<dbReference type="HAMAP" id="MF_00418">
    <property type="entry name" value="DapA"/>
    <property type="match status" value="1"/>
</dbReference>
<dbReference type="SMART" id="SM01130">
    <property type="entry name" value="DHDPS"/>
    <property type="match status" value="1"/>
</dbReference>
<keyword evidence="6 12" id="KW-0028">Amino-acid biosynthesis</keyword>
<evidence type="ECO:0000256" key="7">
    <source>
        <dbReference type="ARBA" id="ARBA00022915"/>
    </source>
</evidence>
<dbReference type="Proteomes" id="UP000033121">
    <property type="component" value="Unassembled WGS sequence"/>
</dbReference>
<feature type="site" description="Part of a proton relay during catalysis" evidence="12">
    <location>
        <position position="49"/>
    </location>
</feature>
<comment type="caution">
    <text evidence="16">The sequence shown here is derived from an EMBL/GenBank/DDBJ whole genome shotgun (WGS) entry which is preliminary data.</text>
</comment>
<dbReference type="PANTHER" id="PTHR12128">
    <property type="entry name" value="DIHYDRODIPICOLINATE SYNTHASE"/>
    <property type="match status" value="1"/>
</dbReference>
<comment type="subcellular location">
    <subcellularLocation>
        <location evidence="12">Cytoplasm</location>
    </subcellularLocation>
</comment>
<comment type="caution">
    <text evidence="12">Was originally thought to be a dihydrodipicolinate synthase (DHDPS), catalyzing the condensation of (S)-aspartate-beta-semialdehyde [(S)-ASA] and pyruvate to dihydrodipicolinate (DHDP). However, it was shown in E.coli that the product of the enzymatic reaction is not dihydrodipicolinate but in fact (4S)-4-hydroxy-2,3,4,5-tetrahydro-(2S)-dipicolinic acid (HTPA), and that the consecutive dehydration reaction leading to DHDP is not spontaneous but catalyzed by DapB.</text>
</comment>
<dbReference type="CDD" id="cd00950">
    <property type="entry name" value="DHDPS"/>
    <property type="match status" value="1"/>
</dbReference>
<evidence type="ECO:0000256" key="14">
    <source>
        <dbReference type="PIRSR" id="PIRSR001365-1"/>
    </source>
</evidence>
<dbReference type="PRINTS" id="PR00146">
    <property type="entry name" value="DHPICSNTHASE"/>
</dbReference>
<comment type="similarity">
    <text evidence="3 12 13">Belongs to the DapA family.</text>
</comment>
<keyword evidence="10 12" id="KW-0704">Schiff base</keyword>
<evidence type="ECO:0000256" key="11">
    <source>
        <dbReference type="ARBA" id="ARBA00047836"/>
    </source>
</evidence>
<evidence type="ECO:0000256" key="2">
    <source>
        <dbReference type="ARBA" id="ARBA00005120"/>
    </source>
</evidence>
<comment type="function">
    <text evidence="1 12">Catalyzes the condensation of (S)-aspartate-beta-semialdehyde [(S)-ASA] and pyruvate to 4-hydroxy-tetrahydrodipicolinate (HTPA).</text>
</comment>
<dbReference type="GO" id="GO:0005829">
    <property type="term" value="C:cytosol"/>
    <property type="evidence" value="ECO:0007669"/>
    <property type="project" value="TreeGrafter"/>
</dbReference>
<dbReference type="PIRSF" id="PIRSF001365">
    <property type="entry name" value="DHDPS"/>
    <property type="match status" value="1"/>
</dbReference>
<dbReference type="PANTHER" id="PTHR12128:SF66">
    <property type="entry name" value="4-HYDROXY-2-OXOGLUTARATE ALDOLASE, MITOCHONDRIAL"/>
    <property type="match status" value="1"/>
</dbReference>
<accession>A0A0E9N2X7</accession>
<feature type="binding site" evidence="12 15">
    <location>
        <position position="50"/>
    </location>
    <ligand>
        <name>pyruvate</name>
        <dbReference type="ChEBI" id="CHEBI:15361"/>
    </ligand>
</feature>
<feature type="active site" description="Proton donor/acceptor" evidence="12 14">
    <location>
        <position position="138"/>
    </location>
</feature>
<comment type="pathway">
    <text evidence="2 12">Amino-acid biosynthesis; L-lysine biosynthesis via DAP pathway; (S)-tetrahydrodipicolinate from L-aspartate: step 3/4.</text>
</comment>
<feature type="site" description="Part of a proton relay during catalysis" evidence="12">
    <location>
        <position position="112"/>
    </location>
</feature>
<keyword evidence="17" id="KW-1185">Reference proteome</keyword>
<evidence type="ECO:0000256" key="5">
    <source>
        <dbReference type="ARBA" id="ARBA00022490"/>
    </source>
</evidence>
<organism evidence="16 17">
    <name type="scientific">Flavihumibacter petaseus NBRC 106054</name>
    <dbReference type="NCBI Taxonomy" id="1220578"/>
    <lineage>
        <taxon>Bacteria</taxon>
        <taxon>Pseudomonadati</taxon>
        <taxon>Bacteroidota</taxon>
        <taxon>Chitinophagia</taxon>
        <taxon>Chitinophagales</taxon>
        <taxon>Chitinophagaceae</taxon>
        <taxon>Flavihumibacter</taxon>
    </lineage>
</organism>
<dbReference type="AlphaFoldDB" id="A0A0E9N2X7"/>
<dbReference type="OrthoDB" id="9782828at2"/>
<gene>
    <name evidence="12 16" type="primary">dapA</name>
    <name evidence="16" type="ORF">FPE01S_03_01760</name>
</gene>
<evidence type="ECO:0000256" key="15">
    <source>
        <dbReference type="PIRSR" id="PIRSR001365-2"/>
    </source>
</evidence>
<feature type="binding site" evidence="12 15">
    <location>
        <position position="209"/>
    </location>
    <ligand>
        <name>pyruvate</name>
        <dbReference type="ChEBI" id="CHEBI:15361"/>
    </ligand>
</feature>
<dbReference type="GO" id="GO:0019877">
    <property type="term" value="P:diaminopimelate biosynthetic process"/>
    <property type="evidence" value="ECO:0007669"/>
    <property type="project" value="UniProtKB-UniRule"/>
</dbReference>
<keyword evidence="7 12" id="KW-0220">Diaminopimelate biosynthesis</keyword>
<evidence type="ECO:0000256" key="4">
    <source>
        <dbReference type="ARBA" id="ARBA00012086"/>
    </source>
</evidence>
<dbReference type="RefSeq" id="WP_046370109.1">
    <property type="nucleotide sequence ID" value="NZ_BBWV01000003.1"/>
</dbReference>
<comment type="catalytic activity">
    <reaction evidence="11 12">
        <text>L-aspartate 4-semialdehyde + pyruvate = (2S,4S)-4-hydroxy-2,3,4,5-tetrahydrodipicolinate + H2O + H(+)</text>
        <dbReference type="Rhea" id="RHEA:34171"/>
        <dbReference type="ChEBI" id="CHEBI:15361"/>
        <dbReference type="ChEBI" id="CHEBI:15377"/>
        <dbReference type="ChEBI" id="CHEBI:15378"/>
        <dbReference type="ChEBI" id="CHEBI:67139"/>
        <dbReference type="ChEBI" id="CHEBI:537519"/>
        <dbReference type="EC" id="4.3.3.7"/>
    </reaction>
</comment>
<evidence type="ECO:0000256" key="3">
    <source>
        <dbReference type="ARBA" id="ARBA00007592"/>
    </source>
</evidence>
<dbReference type="UniPathway" id="UPA00034">
    <property type="reaction ID" value="UER00017"/>
</dbReference>
<sequence length="293" mass="32189">MSLRQTLRGTGVALVTPFNASGKIDFFALETLINYVIKNGVEYVVSLGTTGETPTLSKEEKIDILQFTYEKVDGRVPVVAGVGGNNTQELIHDLHHYPLEKATAILSASPYYNKPSQEGIFLHYKALAEASPKPIILYNVPGRTGRNMEAATTLRLAHEVPNIGGIKEAANNMVQCMQILKDRPEHFLVVSGDDDLVMPQMSCGMDGVISVAANCLPRKFTDMVRAGLAFDFGKAKEINDTLLEAYYLLFAENNPSGVKAFLSELGLIENNLRLPMVPLSESLREKVVAYLRN</sequence>
<dbReference type="GO" id="GO:0009089">
    <property type="term" value="P:lysine biosynthetic process via diaminopimelate"/>
    <property type="evidence" value="ECO:0007669"/>
    <property type="project" value="UniProtKB-UniRule"/>
</dbReference>
<dbReference type="GO" id="GO:0008840">
    <property type="term" value="F:4-hydroxy-tetrahydrodipicolinate synthase activity"/>
    <property type="evidence" value="ECO:0007669"/>
    <property type="project" value="UniProtKB-UniRule"/>
</dbReference>
<dbReference type="Gene3D" id="3.20.20.70">
    <property type="entry name" value="Aldolase class I"/>
    <property type="match status" value="1"/>
</dbReference>
<name>A0A0E9N2X7_9BACT</name>